<proteinExistence type="predicted"/>
<dbReference type="Proteomes" id="UP001160334">
    <property type="component" value="Unassembled WGS sequence"/>
</dbReference>
<evidence type="ECO:0000313" key="1">
    <source>
        <dbReference type="EMBL" id="MDH6284822.1"/>
    </source>
</evidence>
<accession>A0ABT6MKG6</accession>
<name>A0ABT6MKG6_9NOCA</name>
<evidence type="ECO:0000313" key="2">
    <source>
        <dbReference type="Proteomes" id="UP001160334"/>
    </source>
</evidence>
<protein>
    <submittedName>
        <fullName evidence="1">Uncharacterized protein</fullName>
    </submittedName>
</protein>
<organism evidence="1 2">
    <name type="scientific">Prescottella agglutinans</name>
    <dbReference type="NCBI Taxonomy" id="1644129"/>
    <lineage>
        <taxon>Bacteria</taxon>
        <taxon>Bacillati</taxon>
        <taxon>Actinomycetota</taxon>
        <taxon>Actinomycetes</taxon>
        <taxon>Mycobacteriales</taxon>
        <taxon>Nocardiaceae</taxon>
        <taxon>Prescottella</taxon>
    </lineage>
</organism>
<keyword evidence="2" id="KW-1185">Reference proteome</keyword>
<dbReference type="EMBL" id="JARXVC010000028">
    <property type="protein sequence ID" value="MDH6284822.1"/>
    <property type="molecule type" value="Genomic_DNA"/>
</dbReference>
<comment type="caution">
    <text evidence="1">The sequence shown here is derived from an EMBL/GenBank/DDBJ whole genome shotgun (WGS) entry which is preliminary data.</text>
</comment>
<sequence>MDILFYLYWLFNGGPLTPLREPLAGSYESPAGSLGSLANS</sequence>
<reference evidence="1 2" key="1">
    <citation type="submission" date="2023-04" db="EMBL/GenBank/DDBJ databases">
        <title>Forest soil microbial communities from Buena Vista Peninsula, Colon Province, Panama.</title>
        <authorList>
            <person name="Bouskill N."/>
        </authorList>
    </citation>
    <scope>NUCLEOTIDE SEQUENCE [LARGE SCALE GENOMIC DNA]</scope>
    <source>
        <strain evidence="1 2">CFH S0262</strain>
    </source>
</reference>
<gene>
    <name evidence="1" type="ORF">M2280_006085</name>
</gene>